<accession>A0A8J0T956</accession>
<dbReference type="InterPro" id="IPR050473">
    <property type="entry name" value="A2M/Complement_sys"/>
</dbReference>
<keyword evidence="2" id="KW-1185">Reference proteome</keyword>
<dbReference type="KEGG" id="xla:108696035"/>
<dbReference type="SMART" id="SM01361">
    <property type="entry name" value="A2M_recep"/>
    <property type="match status" value="1"/>
</dbReference>
<evidence type="ECO:0000313" key="2">
    <source>
        <dbReference type="Proteomes" id="UP000186698"/>
    </source>
</evidence>
<protein>
    <submittedName>
        <fullName evidence="3">Pregnancy zone protein isoform X1</fullName>
    </submittedName>
</protein>
<dbReference type="PANTHER" id="PTHR11412">
    <property type="entry name" value="MACROGLOBULIN / COMPLEMENT"/>
    <property type="match status" value="1"/>
</dbReference>
<organism evidence="2 3">
    <name type="scientific">Xenopus laevis</name>
    <name type="common">African clawed frog</name>
    <dbReference type="NCBI Taxonomy" id="8355"/>
    <lineage>
        <taxon>Eukaryota</taxon>
        <taxon>Metazoa</taxon>
        <taxon>Chordata</taxon>
        <taxon>Craniata</taxon>
        <taxon>Vertebrata</taxon>
        <taxon>Euteleostomi</taxon>
        <taxon>Amphibia</taxon>
        <taxon>Batrachia</taxon>
        <taxon>Anura</taxon>
        <taxon>Pipoidea</taxon>
        <taxon>Pipidae</taxon>
        <taxon>Xenopodinae</taxon>
        <taxon>Xenopus</taxon>
        <taxon>Xenopus</taxon>
    </lineage>
</organism>
<dbReference type="Proteomes" id="UP000186698">
    <property type="component" value="Chromosome 7L"/>
</dbReference>
<reference evidence="3" key="1">
    <citation type="submission" date="2025-08" db="UniProtKB">
        <authorList>
            <consortium name="RefSeq"/>
        </authorList>
    </citation>
    <scope>IDENTIFICATION</scope>
    <source>
        <strain evidence="3">J_2021</strain>
        <tissue evidence="3">Erythrocytes</tissue>
    </source>
</reference>
<dbReference type="GeneID" id="108696035"/>
<dbReference type="SUPFAM" id="SSF49410">
    <property type="entry name" value="Alpha-macroglobulin receptor domain"/>
    <property type="match status" value="1"/>
</dbReference>
<dbReference type="Gene3D" id="2.60.40.690">
    <property type="entry name" value="Alpha-macroglobulin, receptor-binding domain"/>
    <property type="match status" value="1"/>
</dbReference>
<dbReference type="PANTHER" id="PTHR11412:SF173">
    <property type="entry name" value="OVOSTATIN"/>
    <property type="match status" value="1"/>
</dbReference>
<evidence type="ECO:0000259" key="1">
    <source>
        <dbReference type="SMART" id="SM01361"/>
    </source>
</evidence>
<sequence length="192" mass="21587">MEQTKLHSSFSHPTSTVRYNAPVLEGNSTFSISITSPSSSCVNGFAYSFSINLSYHGNKNQSNQVIVDIKLLSGYTVDYQSLAKLHDDVLKAEQINNHLIVYIEPVSRDPVSMSVTLDISERVQDLQPQYVHVYDYYDRGDLSSTPFTEANRRTAHCTQVVPLFGKRNNIRKNTSCQHSGVPLMQLLIKCIN</sequence>
<gene>
    <name evidence="3" type="primary">LOC108696035</name>
</gene>
<dbReference type="InterPro" id="IPR009048">
    <property type="entry name" value="A-macroglobulin_rcpt-bd"/>
</dbReference>
<dbReference type="RefSeq" id="XP_018080503.1">
    <property type="nucleotide sequence ID" value="XM_018225014.2"/>
</dbReference>
<evidence type="ECO:0000313" key="3">
    <source>
        <dbReference type="RefSeq" id="XP_018080503.1"/>
    </source>
</evidence>
<dbReference type="Pfam" id="PF07677">
    <property type="entry name" value="A2M_recep"/>
    <property type="match status" value="1"/>
</dbReference>
<name>A0A8J0T956_XENLA</name>
<dbReference type="OrthoDB" id="9998011at2759"/>
<dbReference type="AlphaFoldDB" id="A0A8J0T956"/>
<dbReference type="InterPro" id="IPR036595">
    <property type="entry name" value="A-macroglobulin_rcpt-bd_sf"/>
</dbReference>
<dbReference type="GO" id="GO:0005576">
    <property type="term" value="C:extracellular region"/>
    <property type="evidence" value="ECO:0007669"/>
    <property type="project" value="InterPro"/>
</dbReference>
<proteinExistence type="predicted"/>
<feature type="domain" description="Alpha-macroglobulin receptor-binding" evidence="1">
    <location>
        <begin position="62"/>
        <end position="148"/>
    </location>
</feature>